<sequence>MAKRLTKEQKKRASICFECGFIPSKEAWSNICLKQGEDYETVRYMADQFDISDDEMVTIECLQSKEELHVVADHYNWDDEGVESLYAILNHPHCDAGTGLLLFWKGSGYSALSPNPDFATQDEIVFFKEVYDRFVNKKFNTYDIAFDAYYEMYVPSLEEYLENSYVVPAEFLCPYSKMYVQDCL</sequence>
<comment type="caution">
    <text evidence="2">The sequence shown here is derived from an EMBL/GenBank/DDBJ whole genome shotgun (WGS) entry which is preliminary data.</text>
</comment>
<accession>A0A7Y4E3G2</accession>
<dbReference type="EMBL" id="VTYN01000059">
    <property type="protein sequence ID" value="NOH51221.1"/>
    <property type="molecule type" value="Genomic_DNA"/>
</dbReference>
<gene>
    <name evidence="2" type="ORF">F0262_24780</name>
</gene>
<reference evidence="2 3" key="1">
    <citation type="submission" date="2019-08" db="EMBL/GenBank/DDBJ databases">
        <title>Draft genome sequencing and comparative genomics of hatchery-associated Vibrios.</title>
        <authorList>
            <person name="Kehlet-Delgado H."/>
            <person name="Mueller R.S."/>
        </authorList>
    </citation>
    <scope>NUCLEOTIDE SEQUENCE [LARGE SCALE GENOMIC DNA]</scope>
    <source>
        <strain evidence="2 3">00-78-3</strain>
    </source>
</reference>
<dbReference type="Pfam" id="PF14096">
    <property type="entry name" value="DUF4274"/>
    <property type="match status" value="1"/>
</dbReference>
<evidence type="ECO:0000259" key="1">
    <source>
        <dbReference type="Pfam" id="PF14096"/>
    </source>
</evidence>
<name>A0A7Y4E3G2_9VIBR</name>
<evidence type="ECO:0000313" key="3">
    <source>
        <dbReference type="Proteomes" id="UP000572072"/>
    </source>
</evidence>
<feature type="domain" description="DUF4274" evidence="1">
    <location>
        <begin position="64"/>
        <end position="108"/>
    </location>
</feature>
<proteinExistence type="predicted"/>
<protein>
    <submittedName>
        <fullName evidence="2">DUF4274 domain-containing protein</fullName>
    </submittedName>
</protein>
<dbReference type="RefSeq" id="WP_171359409.1">
    <property type="nucleotide sequence ID" value="NZ_VTYN01000059.1"/>
</dbReference>
<dbReference type="InterPro" id="IPR025369">
    <property type="entry name" value="DUF4274"/>
</dbReference>
<evidence type="ECO:0000313" key="2">
    <source>
        <dbReference type="EMBL" id="NOH51221.1"/>
    </source>
</evidence>
<organism evidence="2 3">
    <name type="scientific">Vibrio rotiferianus</name>
    <dbReference type="NCBI Taxonomy" id="190895"/>
    <lineage>
        <taxon>Bacteria</taxon>
        <taxon>Pseudomonadati</taxon>
        <taxon>Pseudomonadota</taxon>
        <taxon>Gammaproteobacteria</taxon>
        <taxon>Vibrionales</taxon>
        <taxon>Vibrionaceae</taxon>
        <taxon>Vibrio</taxon>
    </lineage>
</organism>
<dbReference type="AlphaFoldDB" id="A0A7Y4E3G2"/>
<dbReference type="Proteomes" id="UP000572072">
    <property type="component" value="Unassembled WGS sequence"/>
</dbReference>